<feature type="transmembrane region" description="Helical" evidence="11">
    <location>
        <begin position="105"/>
        <end position="129"/>
    </location>
</feature>
<evidence type="ECO:0000313" key="14">
    <source>
        <dbReference type="Proteomes" id="UP001371305"/>
    </source>
</evidence>
<keyword evidence="4" id="KW-0645">Protease</keyword>
<comment type="cofactor">
    <cofactor evidence="1 11">
        <name>Zn(2+)</name>
        <dbReference type="ChEBI" id="CHEBI:29105"/>
    </cofactor>
</comment>
<dbReference type="NCBIfam" id="TIGR00054">
    <property type="entry name" value="RIP metalloprotease RseP"/>
    <property type="match status" value="1"/>
</dbReference>
<dbReference type="Gene3D" id="2.30.42.10">
    <property type="match status" value="2"/>
</dbReference>
<evidence type="ECO:0000256" key="5">
    <source>
        <dbReference type="ARBA" id="ARBA00022692"/>
    </source>
</evidence>
<sequence length="474" mass="52357">MASLSTIPQIALLILVILVVFNLIIFVHELGHYWAAKWRGLKIDRFQIWFGKPIWSKTINGVQWGLGWIPAGGFVALPQMAPMETIEGGNLDREPLPAIKPIDKIIVAFAGPLFSFLLALTAAIGVSIVGKPKDFAPTQTIAEVMEGSPGEKAGLKAGDRITHINGSPVNGWDGRLDSIFTQIVTSEGDDINFTVERPGEAKPLQLTSHFEIPPTRWWQRKALRQVGIQPETGWVYAGNALKGSPAEAAGVEDGDRLVSMDGKEFTNPDEVVTYIRSKGETPIKFVFERKEQLVEMTIRPRVPLKPEGKNAMLGLSFQPGIVYENHIFKPSAGEQISDTLKQMWLTITRVISPKSSLGVGHLSGPVGIFKLQYRMLRMDHPVQRILGFMVLLNINLAILNMLPFPVLDGGHITLALLEQLKGRPVRAKLLEYVQIGFAMLLFSVMIFVTSKDIGDGIQPGDETKKPEEYVFPAN</sequence>
<evidence type="ECO:0000313" key="13">
    <source>
        <dbReference type="EMBL" id="MEK7953026.1"/>
    </source>
</evidence>
<evidence type="ECO:0000256" key="2">
    <source>
        <dbReference type="ARBA" id="ARBA00004141"/>
    </source>
</evidence>
<dbReference type="EC" id="3.4.24.-" evidence="11"/>
<keyword evidence="10 11" id="KW-0472">Membrane</keyword>
<dbReference type="InterPro" id="IPR004387">
    <property type="entry name" value="Pept_M50_Zn"/>
</dbReference>
<dbReference type="InterPro" id="IPR008915">
    <property type="entry name" value="Peptidase_M50"/>
</dbReference>
<evidence type="ECO:0000256" key="3">
    <source>
        <dbReference type="ARBA" id="ARBA00007931"/>
    </source>
</evidence>
<feature type="transmembrane region" description="Helical" evidence="11">
    <location>
        <begin position="385"/>
        <end position="407"/>
    </location>
</feature>
<evidence type="ECO:0000256" key="11">
    <source>
        <dbReference type="RuleBase" id="RU362031"/>
    </source>
</evidence>
<dbReference type="RefSeq" id="WP_341406786.1">
    <property type="nucleotide sequence ID" value="NZ_JBBUKT010000009.1"/>
</dbReference>
<organism evidence="13 14">
    <name type="scientific">Luteolibacter soli</name>
    <dbReference type="NCBI Taxonomy" id="3135280"/>
    <lineage>
        <taxon>Bacteria</taxon>
        <taxon>Pseudomonadati</taxon>
        <taxon>Verrucomicrobiota</taxon>
        <taxon>Verrucomicrobiia</taxon>
        <taxon>Verrucomicrobiales</taxon>
        <taxon>Verrucomicrobiaceae</taxon>
        <taxon>Luteolibacter</taxon>
    </lineage>
</organism>
<dbReference type="Pfam" id="PF17820">
    <property type="entry name" value="PDZ_6"/>
    <property type="match status" value="2"/>
</dbReference>
<evidence type="ECO:0000259" key="12">
    <source>
        <dbReference type="PROSITE" id="PS50106"/>
    </source>
</evidence>
<proteinExistence type="inferred from homology"/>
<dbReference type="InterPro" id="IPR036034">
    <property type="entry name" value="PDZ_sf"/>
</dbReference>
<name>A0ABU9B0Y8_9BACT</name>
<keyword evidence="6 11" id="KW-0378">Hydrolase</keyword>
<evidence type="ECO:0000256" key="8">
    <source>
        <dbReference type="ARBA" id="ARBA00022989"/>
    </source>
</evidence>
<evidence type="ECO:0000256" key="6">
    <source>
        <dbReference type="ARBA" id="ARBA00022801"/>
    </source>
</evidence>
<feature type="transmembrane region" description="Helical" evidence="11">
    <location>
        <begin position="429"/>
        <end position="448"/>
    </location>
</feature>
<keyword evidence="7 11" id="KW-0862">Zinc</keyword>
<evidence type="ECO:0000256" key="4">
    <source>
        <dbReference type="ARBA" id="ARBA00022670"/>
    </source>
</evidence>
<dbReference type="EMBL" id="JBBUKT010000009">
    <property type="protein sequence ID" value="MEK7953026.1"/>
    <property type="molecule type" value="Genomic_DNA"/>
</dbReference>
<dbReference type="InterPro" id="IPR001478">
    <property type="entry name" value="PDZ"/>
</dbReference>
<dbReference type="InterPro" id="IPR041489">
    <property type="entry name" value="PDZ_6"/>
</dbReference>
<evidence type="ECO:0000256" key="7">
    <source>
        <dbReference type="ARBA" id="ARBA00022833"/>
    </source>
</evidence>
<dbReference type="CDD" id="cd06163">
    <property type="entry name" value="S2P-M50_PDZ_RseP-like"/>
    <property type="match status" value="1"/>
</dbReference>
<comment type="similarity">
    <text evidence="3 11">Belongs to the peptidase M50B family.</text>
</comment>
<dbReference type="PANTHER" id="PTHR42837:SF2">
    <property type="entry name" value="MEMBRANE METALLOPROTEASE ARASP2, CHLOROPLASTIC-RELATED"/>
    <property type="match status" value="1"/>
</dbReference>
<evidence type="ECO:0000256" key="1">
    <source>
        <dbReference type="ARBA" id="ARBA00001947"/>
    </source>
</evidence>
<feature type="domain" description="PDZ" evidence="12">
    <location>
        <begin position="124"/>
        <end position="199"/>
    </location>
</feature>
<dbReference type="SMART" id="SM00228">
    <property type="entry name" value="PDZ"/>
    <property type="match status" value="2"/>
</dbReference>
<comment type="subcellular location">
    <subcellularLocation>
        <location evidence="2">Membrane</location>
        <topology evidence="2">Multi-pass membrane protein</topology>
    </subcellularLocation>
</comment>
<dbReference type="SUPFAM" id="SSF50156">
    <property type="entry name" value="PDZ domain-like"/>
    <property type="match status" value="2"/>
</dbReference>
<dbReference type="PANTHER" id="PTHR42837">
    <property type="entry name" value="REGULATOR OF SIGMA-E PROTEASE RSEP"/>
    <property type="match status" value="1"/>
</dbReference>
<keyword evidence="9 11" id="KW-0482">Metalloprotease</keyword>
<accession>A0ABU9B0Y8</accession>
<comment type="caution">
    <text evidence="13">The sequence shown here is derived from an EMBL/GenBank/DDBJ whole genome shotgun (WGS) entry which is preliminary data.</text>
</comment>
<dbReference type="PROSITE" id="PS50106">
    <property type="entry name" value="PDZ"/>
    <property type="match status" value="1"/>
</dbReference>
<keyword evidence="14" id="KW-1185">Reference proteome</keyword>
<dbReference type="Proteomes" id="UP001371305">
    <property type="component" value="Unassembled WGS sequence"/>
</dbReference>
<keyword evidence="8 11" id="KW-1133">Transmembrane helix</keyword>
<keyword evidence="11" id="KW-0479">Metal-binding</keyword>
<keyword evidence="5 11" id="KW-0812">Transmembrane</keyword>
<evidence type="ECO:0000256" key="10">
    <source>
        <dbReference type="ARBA" id="ARBA00023136"/>
    </source>
</evidence>
<protein>
    <recommendedName>
        <fullName evidence="11">Zinc metalloprotease</fullName>
        <ecNumber evidence="11">3.4.24.-</ecNumber>
    </recommendedName>
</protein>
<dbReference type="GO" id="GO:0008237">
    <property type="term" value="F:metallopeptidase activity"/>
    <property type="evidence" value="ECO:0007669"/>
    <property type="project" value="UniProtKB-KW"/>
</dbReference>
<evidence type="ECO:0000256" key="9">
    <source>
        <dbReference type="ARBA" id="ARBA00023049"/>
    </source>
</evidence>
<reference evidence="13 14" key="1">
    <citation type="submission" date="2024-04" db="EMBL/GenBank/DDBJ databases">
        <title>Luteolibacter sp. isolated from soil.</title>
        <authorList>
            <person name="An J."/>
        </authorList>
    </citation>
    <scope>NUCLEOTIDE SEQUENCE [LARGE SCALE GENOMIC DNA]</scope>
    <source>
        <strain evidence="13 14">Y139</strain>
    </source>
</reference>
<gene>
    <name evidence="13" type="primary">rseP</name>
    <name evidence="13" type="ORF">WKV53_21105</name>
</gene>
<dbReference type="Pfam" id="PF02163">
    <property type="entry name" value="Peptidase_M50"/>
    <property type="match status" value="1"/>
</dbReference>
<feature type="transmembrane region" description="Helical" evidence="11">
    <location>
        <begin position="12"/>
        <end position="35"/>
    </location>
</feature>